<name>A0A366D820_9NOCA</name>
<keyword evidence="2" id="KW-1185">Reference proteome</keyword>
<proteinExistence type="predicted"/>
<organism evidence="1 2">
    <name type="scientific">Nocardia puris</name>
    <dbReference type="NCBI Taxonomy" id="208602"/>
    <lineage>
        <taxon>Bacteria</taxon>
        <taxon>Bacillati</taxon>
        <taxon>Actinomycetota</taxon>
        <taxon>Actinomycetes</taxon>
        <taxon>Mycobacteriales</taxon>
        <taxon>Nocardiaceae</taxon>
        <taxon>Nocardia</taxon>
    </lineage>
</organism>
<dbReference type="AlphaFoldDB" id="A0A366D820"/>
<dbReference type="EMBL" id="QNRE01000014">
    <property type="protein sequence ID" value="RBO85649.1"/>
    <property type="molecule type" value="Genomic_DNA"/>
</dbReference>
<evidence type="ECO:0000313" key="1">
    <source>
        <dbReference type="EMBL" id="RBO85649.1"/>
    </source>
</evidence>
<dbReference type="OrthoDB" id="4569727at2"/>
<sequence length="89" mass="9981">MSYLGIDHRVTGLDRHLTKLEHPVSDFEETVLRDIRRVTIFTTRLAEQNTTLGYGIAQIMRHLGLPPITVGAVAMPTEAEIDESFEADC</sequence>
<comment type="caution">
    <text evidence="1">The sequence shown here is derived from an EMBL/GenBank/DDBJ whole genome shotgun (WGS) entry which is preliminary data.</text>
</comment>
<gene>
    <name evidence="1" type="ORF">DFR74_114192</name>
</gene>
<dbReference type="RefSeq" id="WP_067510680.1">
    <property type="nucleotide sequence ID" value="NZ_CP107943.1"/>
</dbReference>
<reference evidence="1 2" key="1">
    <citation type="submission" date="2018-06" db="EMBL/GenBank/DDBJ databases">
        <title>Genomic Encyclopedia of Type Strains, Phase IV (KMG-IV): sequencing the most valuable type-strain genomes for metagenomic binning, comparative biology and taxonomic classification.</title>
        <authorList>
            <person name="Goeker M."/>
        </authorList>
    </citation>
    <scope>NUCLEOTIDE SEQUENCE [LARGE SCALE GENOMIC DNA]</scope>
    <source>
        <strain evidence="1 2">DSM 44599</strain>
    </source>
</reference>
<accession>A0A366D820</accession>
<protein>
    <submittedName>
        <fullName evidence="1">Uncharacterized protein</fullName>
    </submittedName>
</protein>
<evidence type="ECO:0000313" key="2">
    <source>
        <dbReference type="Proteomes" id="UP000252586"/>
    </source>
</evidence>
<dbReference type="Proteomes" id="UP000252586">
    <property type="component" value="Unassembled WGS sequence"/>
</dbReference>